<sequence>MKHAFAWLMALALAIPQTSTAESQTMTQDQQDVLNAVQTMTSNFQGNDIAGVMASYESEATVLFEPGAPVSDAALMEQMFAGMAAVSPVFDYAGHEVIVNGDVAVHIAPWSMTGKTPDGQELAQSGLSIAVLRRQPDGSWKMVIDNPHGGRLLTQDQ</sequence>
<feature type="chain" id="PRO_5046449683" evidence="1">
    <location>
        <begin position="22"/>
        <end position="157"/>
    </location>
</feature>
<feature type="signal peptide" evidence="1">
    <location>
        <begin position="1"/>
        <end position="21"/>
    </location>
</feature>
<dbReference type="SUPFAM" id="SSF54427">
    <property type="entry name" value="NTF2-like"/>
    <property type="match status" value="1"/>
</dbReference>
<feature type="domain" description="DUF4440" evidence="2">
    <location>
        <begin position="35"/>
        <end position="142"/>
    </location>
</feature>
<evidence type="ECO:0000259" key="2">
    <source>
        <dbReference type="Pfam" id="PF14534"/>
    </source>
</evidence>
<keyword evidence="4" id="KW-1185">Reference proteome</keyword>
<dbReference type="EMBL" id="CP150951">
    <property type="protein sequence ID" value="WZC49458.1"/>
    <property type="molecule type" value="Genomic_DNA"/>
</dbReference>
<dbReference type="Proteomes" id="UP001440612">
    <property type="component" value="Chromosome"/>
</dbReference>
<dbReference type="Pfam" id="PF14534">
    <property type="entry name" value="DUF4440"/>
    <property type="match status" value="1"/>
</dbReference>
<keyword evidence="1" id="KW-0732">Signal</keyword>
<organism evidence="3 4">
    <name type="scientific">Yoonia phaeophyticola</name>
    <dbReference type="NCBI Taxonomy" id="3137369"/>
    <lineage>
        <taxon>Bacteria</taxon>
        <taxon>Pseudomonadati</taxon>
        <taxon>Pseudomonadota</taxon>
        <taxon>Alphaproteobacteria</taxon>
        <taxon>Rhodobacterales</taxon>
        <taxon>Paracoccaceae</taxon>
        <taxon>Yoonia</taxon>
    </lineage>
</organism>
<protein>
    <submittedName>
        <fullName evidence="3">DUF4440 domain-containing protein</fullName>
    </submittedName>
</protein>
<proteinExistence type="predicted"/>
<evidence type="ECO:0000313" key="4">
    <source>
        <dbReference type="Proteomes" id="UP001440612"/>
    </source>
</evidence>
<dbReference type="InterPro" id="IPR032710">
    <property type="entry name" value="NTF2-like_dom_sf"/>
</dbReference>
<reference evidence="4" key="1">
    <citation type="submission" date="2024-04" db="EMBL/GenBank/DDBJ databases">
        <title>Phylogenomic analyses of a clade within the roseobacter group suggest taxonomic reassignments of species of the genera Aestuariivita, Citreicella, Loktanella, Nautella, Pelagibaca, Ruegeria, Thalassobius, Thiobacimonas and Tropicibacter, and the proposal o.</title>
        <authorList>
            <person name="Jeon C.O."/>
        </authorList>
    </citation>
    <scope>NUCLEOTIDE SEQUENCE [LARGE SCALE GENOMIC DNA]</scope>
    <source>
        <strain evidence="4">BS5-3</strain>
    </source>
</reference>
<name>A0ABZ2V4S1_9RHOB</name>
<accession>A0ABZ2V4S1</accession>
<dbReference type="RefSeq" id="WP_341367568.1">
    <property type="nucleotide sequence ID" value="NZ_CP150951.2"/>
</dbReference>
<gene>
    <name evidence="3" type="ORF">AABB29_02010</name>
</gene>
<evidence type="ECO:0000313" key="3">
    <source>
        <dbReference type="EMBL" id="WZC49458.1"/>
    </source>
</evidence>
<dbReference type="InterPro" id="IPR027843">
    <property type="entry name" value="DUF4440"/>
</dbReference>
<evidence type="ECO:0000256" key="1">
    <source>
        <dbReference type="SAM" id="SignalP"/>
    </source>
</evidence>
<dbReference type="Gene3D" id="3.10.450.50">
    <property type="match status" value="1"/>
</dbReference>